<comment type="caution">
    <text evidence="2">The sequence shown here is derived from an EMBL/GenBank/DDBJ whole genome shotgun (WGS) entry which is preliminary data.</text>
</comment>
<dbReference type="EMBL" id="BLLF01002605">
    <property type="protein sequence ID" value="GFH24689.1"/>
    <property type="molecule type" value="Genomic_DNA"/>
</dbReference>
<reference evidence="2 3" key="1">
    <citation type="submission" date="2020-02" db="EMBL/GenBank/DDBJ databases">
        <title>Draft genome sequence of Haematococcus lacustris strain NIES-144.</title>
        <authorList>
            <person name="Morimoto D."/>
            <person name="Nakagawa S."/>
            <person name="Yoshida T."/>
            <person name="Sawayama S."/>
        </authorList>
    </citation>
    <scope>NUCLEOTIDE SEQUENCE [LARGE SCALE GENOMIC DNA]</scope>
    <source>
        <strain evidence="2 3">NIES-144</strain>
    </source>
</reference>
<evidence type="ECO:0000313" key="2">
    <source>
        <dbReference type="EMBL" id="GFH24689.1"/>
    </source>
</evidence>
<feature type="non-terminal residue" evidence="2">
    <location>
        <position position="87"/>
    </location>
</feature>
<organism evidence="2 3">
    <name type="scientific">Haematococcus lacustris</name>
    <name type="common">Green alga</name>
    <name type="synonym">Haematococcus pluvialis</name>
    <dbReference type="NCBI Taxonomy" id="44745"/>
    <lineage>
        <taxon>Eukaryota</taxon>
        <taxon>Viridiplantae</taxon>
        <taxon>Chlorophyta</taxon>
        <taxon>core chlorophytes</taxon>
        <taxon>Chlorophyceae</taxon>
        <taxon>CS clade</taxon>
        <taxon>Chlamydomonadales</taxon>
        <taxon>Haematococcaceae</taxon>
        <taxon>Haematococcus</taxon>
    </lineage>
</organism>
<gene>
    <name evidence="2" type="ORF">HaLaN_22532</name>
</gene>
<dbReference type="AlphaFoldDB" id="A0A699ZYD7"/>
<proteinExistence type="predicted"/>
<accession>A0A699ZYD7</accession>
<keyword evidence="1" id="KW-0812">Transmembrane</keyword>
<evidence type="ECO:0000256" key="1">
    <source>
        <dbReference type="SAM" id="Phobius"/>
    </source>
</evidence>
<dbReference type="Proteomes" id="UP000485058">
    <property type="component" value="Unassembled WGS sequence"/>
</dbReference>
<protein>
    <submittedName>
        <fullName evidence="2">Uncharacterized protein</fullName>
    </submittedName>
</protein>
<evidence type="ECO:0000313" key="3">
    <source>
        <dbReference type="Proteomes" id="UP000485058"/>
    </source>
</evidence>
<feature type="transmembrane region" description="Helical" evidence="1">
    <location>
        <begin position="62"/>
        <end position="82"/>
    </location>
</feature>
<keyword evidence="3" id="KW-1185">Reference proteome</keyword>
<name>A0A699ZYD7_HAELA</name>
<keyword evidence="1" id="KW-1133">Transmembrane helix</keyword>
<sequence length="87" mass="9791">MTAYQKSLVLGNLSLDVPQYTALQCQTGYQGLGSCVVCTHTWWLHLRCFRDACPDYWLNTSYYFLVALVNLVLVAISIRGSLEAAKK</sequence>
<dbReference type="PROSITE" id="PS51257">
    <property type="entry name" value="PROKAR_LIPOPROTEIN"/>
    <property type="match status" value="1"/>
</dbReference>
<keyword evidence="1" id="KW-0472">Membrane</keyword>